<proteinExistence type="predicted"/>
<dbReference type="GO" id="GO:0010181">
    <property type="term" value="F:FMN binding"/>
    <property type="evidence" value="ECO:0007669"/>
    <property type="project" value="InterPro"/>
</dbReference>
<evidence type="ECO:0000259" key="1">
    <source>
        <dbReference type="SMART" id="SM00900"/>
    </source>
</evidence>
<dbReference type="EMBL" id="DSDY01000115">
    <property type="protein sequence ID" value="HDS10692.1"/>
    <property type="molecule type" value="Genomic_DNA"/>
</dbReference>
<comment type="caution">
    <text evidence="2">The sequence shown here is derived from an EMBL/GenBank/DDBJ whole genome shotgun (WGS) entry which is preliminary data.</text>
</comment>
<dbReference type="InterPro" id="IPR007329">
    <property type="entry name" value="FMN-bd"/>
</dbReference>
<accession>A0A7C1IIB6</accession>
<organism evidence="2">
    <name type="scientific">Fervidicoccus fontis</name>
    <dbReference type="NCBI Taxonomy" id="683846"/>
    <lineage>
        <taxon>Archaea</taxon>
        <taxon>Thermoproteota</taxon>
        <taxon>Thermoprotei</taxon>
        <taxon>Fervidicoccales</taxon>
        <taxon>Fervidicoccaceae</taxon>
        <taxon>Fervidicoccus</taxon>
    </lineage>
</organism>
<dbReference type="AlphaFoldDB" id="A0A7C1IIB6"/>
<reference evidence="2" key="1">
    <citation type="journal article" date="2020" name="mSystems">
        <title>Genome- and Community-Level Interaction Insights into Carbon Utilization and Element Cycling Functions of Hydrothermarchaeota in Hydrothermal Sediment.</title>
        <authorList>
            <person name="Zhou Z."/>
            <person name="Liu Y."/>
            <person name="Xu W."/>
            <person name="Pan J."/>
            <person name="Luo Z.H."/>
            <person name="Li M."/>
        </authorList>
    </citation>
    <scope>NUCLEOTIDE SEQUENCE [LARGE SCALE GENOMIC DNA]</scope>
    <source>
        <strain evidence="2">SpSt-123</strain>
    </source>
</reference>
<gene>
    <name evidence="2" type="ORF">ENO04_03630</name>
</gene>
<protein>
    <submittedName>
        <fullName evidence="2">FMN-binding protein</fullName>
    </submittedName>
</protein>
<sequence length="274" mass="29809">MTITRRTMVKLGLALPVIGISIVAYSASREEKAESSPDPCVTAHILLYTPEVTLGGQASLSALVINRSFDERECIVDLVVDNYVVDSKKVSIPPLDFAYVNMSFKPSREGMYVLDIAGFQSLLLARAPPPKPPVLELPEELKKKFQSLLPGSVSFEEVTTGDKVYYKGFDTKGELLGYLFQVTALGLTDKLLVTAAVSPDYKIVAIDVEPAPGADHLFNPDIATPKFEDQFKGLGMNDLALKPQGKIDAVTMATYSSKAVVEAVRSYLQAIMQS</sequence>
<feature type="domain" description="FMN-binding" evidence="1">
    <location>
        <begin position="186"/>
        <end position="271"/>
    </location>
</feature>
<dbReference type="SMART" id="SM00900">
    <property type="entry name" value="FMN_bind"/>
    <property type="match status" value="1"/>
</dbReference>
<dbReference type="Pfam" id="PF04205">
    <property type="entry name" value="FMN_bind"/>
    <property type="match status" value="1"/>
</dbReference>
<name>A0A7C1IIB6_9CREN</name>
<dbReference type="GO" id="GO:0016020">
    <property type="term" value="C:membrane"/>
    <property type="evidence" value="ECO:0007669"/>
    <property type="project" value="InterPro"/>
</dbReference>
<evidence type="ECO:0000313" key="2">
    <source>
        <dbReference type="EMBL" id="HDS10692.1"/>
    </source>
</evidence>